<keyword evidence="3" id="KW-0378">Hydrolase</keyword>
<protein>
    <submittedName>
        <fullName evidence="3">tRNA nuclease WapA</fullName>
        <ecNumber evidence="3">3.1.-.-</ecNumber>
    </submittedName>
</protein>
<organism evidence="3">
    <name type="scientific">Akkermansia muciniphila</name>
    <dbReference type="NCBI Taxonomy" id="239935"/>
    <lineage>
        <taxon>Bacteria</taxon>
        <taxon>Pseudomonadati</taxon>
        <taxon>Verrucomicrobiota</taxon>
        <taxon>Verrucomicrobiia</taxon>
        <taxon>Verrucomicrobiales</taxon>
        <taxon>Akkermansiaceae</taxon>
        <taxon>Akkermansia</taxon>
    </lineage>
</organism>
<dbReference type="EMBL" id="CACRSS010000021">
    <property type="protein sequence ID" value="VYT24506.1"/>
    <property type="molecule type" value="Genomic_DNA"/>
</dbReference>
<dbReference type="InterPro" id="IPR006530">
    <property type="entry name" value="YD"/>
</dbReference>
<dbReference type="PANTHER" id="PTHR32305:SF15">
    <property type="entry name" value="PROTEIN RHSA-RELATED"/>
    <property type="match status" value="1"/>
</dbReference>
<proteinExistence type="predicted"/>
<gene>
    <name evidence="3" type="primary">wapA_8</name>
    <name evidence="3" type="ORF">AMLFYP55_01271</name>
</gene>
<dbReference type="SMR" id="A0A6N2VBY2"/>
<dbReference type="GO" id="GO:0016787">
    <property type="term" value="F:hydrolase activity"/>
    <property type="evidence" value="ECO:0007669"/>
    <property type="project" value="UniProtKB-KW"/>
</dbReference>
<dbReference type="PRINTS" id="PR00394">
    <property type="entry name" value="RHSPROTEIN"/>
</dbReference>
<dbReference type="InterPro" id="IPR050708">
    <property type="entry name" value="T6SS_VgrG/RHS"/>
</dbReference>
<evidence type="ECO:0000313" key="3">
    <source>
        <dbReference type="EMBL" id="VYT24506.1"/>
    </source>
</evidence>
<dbReference type="GeneID" id="84024118"/>
<dbReference type="Gene3D" id="2.180.10.10">
    <property type="entry name" value="RHS repeat-associated core"/>
    <property type="match status" value="1"/>
</dbReference>
<dbReference type="EC" id="3.1.-.-" evidence="3"/>
<dbReference type="InterPro" id="IPR022385">
    <property type="entry name" value="Rhs_assc_core"/>
</dbReference>
<dbReference type="AlphaFoldDB" id="A0A6N2VBY2"/>
<name>A0A6N2VBY2_9BACT</name>
<evidence type="ECO:0000256" key="1">
    <source>
        <dbReference type="ARBA" id="ARBA00022737"/>
    </source>
</evidence>
<sequence>MTQDASFGLGHSNIYHPRLNLVTAIGYRKGADGESAASHEYGYDALMRPVQRRDSWDGTTPATTRNFTCNSRSELVEDRISQGGSFSYQYDNIGNRKTARELEEEVSYDANDLNQYVDIAGGEEHFKPVYDADGNQATIRTSTGIWEVSYDANDRPIVFTSQDGRTAINCGYDYRGRRFEKKVFVNGAIASHSWFLYRDYLQVAQLDLRHPEPVLVKSYLWDPTESMATRILMMTCWQENGMKVKGHLYFMHDVMKNVTSIFDGQHTRRARYEYAPFGSLLTTEGDMAQENKFRFSCEFSDDELGLVYYNYRHLNPADGRWTNRDPIVEQGGWNLYGFLDNRVINCIDILGKNYLL</sequence>
<dbReference type="NCBIfam" id="TIGR01643">
    <property type="entry name" value="YD_repeat_2x"/>
    <property type="match status" value="1"/>
</dbReference>
<dbReference type="PANTHER" id="PTHR32305">
    <property type="match status" value="1"/>
</dbReference>
<accession>A0A6N2VBY2</accession>
<dbReference type="NCBIfam" id="TIGR03696">
    <property type="entry name" value="Rhs_assc_core"/>
    <property type="match status" value="1"/>
</dbReference>
<feature type="domain" description="Teneurin-like YD-shell" evidence="2">
    <location>
        <begin position="38"/>
        <end position="325"/>
    </location>
</feature>
<reference evidence="3" key="1">
    <citation type="submission" date="2019-11" db="EMBL/GenBank/DDBJ databases">
        <authorList>
            <person name="Feng L."/>
        </authorList>
    </citation>
    <scope>NUCLEOTIDE SEQUENCE</scope>
    <source>
        <strain evidence="3">AMuciniphilaLFYP55</strain>
    </source>
</reference>
<dbReference type="Pfam" id="PF25023">
    <property type="entry name" value="TEN_YD-shell"/>
    <property type="match status" value="1"/>
</dbReference>
<evidence type="ECO:0000259" key="2">
    <source>
        <dbReference type="Pfam" id="PF25023"/>
    </source>
</evidence>
<dbReference type="RefSeq" id="WP_205575925.1">
    <property type="nucleotide sequence ID" value="NZ_CACRSS010000021.1"/>
</dbReference>
<dbReference type="InterPro" id="IPR056823">
    <property type="entry name" value="TEN-like_YD-shell"/>
</dbReference>
<keyword evidence="1" id="KW-0677">Repeat</keyword>